<reference evidence="1 2" key="1">
    <citation type="journal article" date="2024" name="J Genomics">
        <title>Draft genome sequencing and assembly of Favolaschia claudopus CIRM-BRFM 2984 isolated from oak limbs.</title>
        <authorList>
            <person name="Navarro D."/>
            <person name="Drula E."/>
            <person name="Chaduli D."/>
            <person name="Cazenave R."/>
            <person name="Ahrendt S."/>
            <person name="Wang J."/>
            <person name="Lipzen A."/>
            <person name="Daum C."/>
            <person name="Barry K."/>
            <person name="Grigoriev I.V."/>
            <person name="Favel A."/>
            <person name="Rosso M.N."/>
            <person name="Martin F."/>
        </authorList>
    </citation>
    <scope>NUCLEOTIDE SEQUENCE [LARGE SCALE GENOMIC DNA]</scope>
    <source>
        <strain evidence="1 2">CIRM-BRFM 2984</strain>
    </source>
</reference>
<evidence type="ECO:0000313" key="1">
    <source>
        <dbReference type="EMBL" id="KAK6996733.1"/>
    </source>
</evidence>
<sequence length="240" mass="25651">MTGVQLVEMCVDTHCTASGLAPEIVRFREGIDAGVGNLYIWSGRGCLCVERWDCVRTSVSEVGVDGGGGGDVWGSETRRQRGGFDGRALTTSTTQPQVWACQKASGAISRCSDTSEADSGTFAEGLGAANIDADITRRNGGSTSTLDARCCCGKAAPACEEQVRAARMRVSALPAPYVAGRTERYVSRWRRELNGQGVSGPLRVSDGGGSRVVWGHRAVRVEVIVKFDRYVQSVFRGTTY</sequence>
<evidence type="ECO:0000313" key="2">
    <source>
        <dbReference type="Proteomes" id="UP001362999"/>
    </source>
</evidence>
<accession>A0AAV9ZZN3</accession>
<dbReference type="Proteomes" id="UP001362999">
    <property type="component" value="Unassembled WGS sequence"/>
</dbReference>
<dbReference type="AlphaFoldDB" id="A0AAV9ZZN3"/>
<keyword evidence="2" id="KW-1185">Reference proteome</keyword>
<protein>
    <submittedName>
        <fullName evidence="1">Uncharacterized protein</fullName>
    </submittedName>
</protein>
<comment type="caution">
    <text evidence="1">The sequence shown here is derived from an EMBL/GenBank/DDBJ whole genome shotgun (WGS) entry which is preliminary data.</text>
</comment>
<organism evidence="1 2">
    <name type="scientific">Favolaschia claudopus</name>
    <dbReference type="NCBI Taxonomy" id="2862362"/>
    <lineage>
        <taxon>Eukaryota</taxon>
        <taxon>Fungi</taxon>
        <taxon>Dikarya</taxon>
        <taxon>Basidiomycota</taxon>
        <taxon>Agaricomycotina</taxon>
        <taxon>Agaricomycetes</taxon>
        <taxon>Agaricomycetidae</taxon>
        <taxon>Agaricales</taxon>
        <taxon>Marasmiineae</taxon>
        <taxon>Mycenaceae</taxon>
        <taxon>Favolaschia</taxon>
    </lineage>
</organism>
<dbReference type="EMBL" id="JAWWNJ010000096">
    <property type="protein sequence ID" value="KAK6996733.1"/>
    <property type="molecule type" value="Genomic_DNA"/>
</dbReference>
<proteinExistence type="predicted"/>
<name>A0AAV9ZZN3_9AGAR</name>
<gene>
    <name evidence="1" type="ORF">R3P38DRAFT_1958345</name>
</gene>